<dbReference type="GO" id="GO:0016705">
    <property type="term" value="F:oxidoreductase activity, acting on paired donors, with incorporation or reduction of molecular oxygen"/>
    <property type="evidence" value="ECO:0007669"/>
    <property type="project" value="InterPro"/>
</dbReference>
<dbReference type="InterPro" id="IPR002401">
    <property type="entry name" value="Cyt_P450_E_grp-I"/>
</dbReference>
<keyword evidence="8 12" id="KW-0560">Oxidoreductase</keyword>
<feature type="region of interest" description="Disordered" evidence="13">
    <location>
        <begin position="233"/>
        <end position="252"/>
    </location>
</feature>
<protein>
    <recommendedName>
        <fullName evidence="16">Cytochrome P450</fullName>
    </recommendedName>
</protein>
<organism evidence="14 15">
    <name type="scientific">Papaver somniferum</name>
    <name type="common">Opium poppy</name>
    <dbReference type="NCBI Taxonomy" id="3469"/>
    <lineage>
        <taxon>Eukaryota</taxon>
        <taxon>Viridiplantae</taxon>
        <taxon>Streptophyta</taxon>
        <taxon>Embryophyta</taxon>
        <taxon>Tracheophyta</taxon>
        <taxon>Spermatophyta</taxon>
        <taxon>Magnoliopsida</taxon>
        <taxon>Ranunculales</taxon>
        <taxon>Papaveraceae</taxon>
        <taxon>Papaveroideae</taxon>
        <taxon>Papaver</taxon>
    </lineage>
</organism>
<evidence type="ECO:0000256" key="2">
    <source>
        <dbReference type="ARBA" id="ARBA00004167"/>
    </source>
</evidence>
<gene>
    <name evidence="14" type="ORF">C5167_021324</name>
</gene>
<comment type="cofactor">
    <cofactor evidence="1 11">
        <name>heme</name>
        <dbReference type="ChEBI" id="CHEBI:30413"/>
    </cofactor>
</comment>
<keyword evidence="5" id="KW-0812">Transmembrane</keyword>
<dbReference type="InterPro" id="IPR050651">
    <property type="entry name" value="Plant_Cytochrome_P450_Monoox"/>
</dbReference>
<evidence type="ECO:0000256" key="5">
    <source>
        <dbReference type="ARBA" id="ARBA00022692"/>
    </source>
</evidence>
<dbReference type="Gene3D" id="1.10.630.10">
    <property type="entry name" value="Cytochrome P450"/>
    <property type="match status" value="2"/>
</dbReference>
<dbReference type="PROSITE" id="PS00086">
    <property type="entry name" value="CYTOCHROME_P450"/>
    <property type="match status" value="1"/>
</dbReference>
<dbReference type="AlphaFoldDB" id="A0A4Y7IXN0"/>
<evidence type="ECO:0000256" key="12">
    <source>
        <dbReference type="RuleBase" id="RU000461"/>
    </source>
</evidence>
<evidence type="ECO:0000256" key="9">
    <source>
        <dbReference type="ARBA" id="ARBA00023004"/>
    </source>
</evidence>
<dbReference type="PRINTS" id="PR00463">
    <property type="entry name" value="EP450I"/>
</dbReference>
<proteinExistence type="inferred from homology"/>
<evidence type="ECO:0000256" key="10">
    <source>
        <dbReference type="ARBA" id="ARBA00023136"/>
    </source>
</evidence>
<dbReference type="GO" id="GO:0020037">
    <property type="term" value="F:heme binding"/>
    <property type="evidence" value="ECO:0007669"/>
    <property type="project" value="InterPro"/>
</dbReference>
<dbReference type="InterPro" id="IPR036396">
    <property type="entry name" value="Cyt_P450_sf"/>
</dbReference>
<dbReference type="EMBL" id="CM010716">
    <property type="protein sequence ID" value="RZC52906.1"/>
    <property type="molecule type" value="Genomic_DNA"/>
</dbReference>
<evidence type="ECO:0000256" key="13">
    <source>
        <dbReference type="SAM" id="MobiDB-lite"/>
    </source>
</evidence>
<dbReference type="SUPFAM" id="SSF48264">
    <property type="entry name" value="Cytochrome P450"/>
    <property type="match status" value="1"/>
</dbReference>
<dbReference type="InterPro" id="IPR017972">
    <property type="entry name" value="Cyt_P450_CS"/>
</dbReference>
<reference evidence="14 15" key="1">
    <citation type="journal article" date="2018" name="Science">
        <title>The opium poppy genome and morphinan production.</title>
        <authorList>
            <person name="Guo L."/>
            <person name="Winzer T."/>
            <person name="Yang X."/>
            <person name="Li Y."/>
            <person name="Ning Z."/>
            <person name="He Z."/>
            <person name="Teodor R."/>
            <person name="Lu Y."/>
            <person name="Bowser T.A."/>
            <person name="Graham I.A."/>
            <person name="Ye K."/>
        </authorList>
    </citation>
    <scope>NUCLEOTIDE SEQUENCE [LARGE SCALE GENOMIC DNA]</scope>
    <source>
        <strain evidence="15">cv. HN1</strain>
        <tissue evidence="14">Leaves</tissue>
    </source>
</reference>
<dbReference type="Pfam" id="PF00067">
    <property type="entry name" value="p450"/>
    <property type="match status" value="2"/>
</dbReference>
<dbReference type="GO" id="GO:0033075">
    <property type="term" value="P:isoquinoline alkaloid biosynthetic process"/>
    <property type="evidence" value="ECO:0007669"/>
    <property type="project" value="UniProtKB-ARBA"/>
</dbReference>
<dbReference type="Proteomes" id="UP000316621">
    <property type="component" value="Chromosome 2"/>
</dbReference>
<sequence length="252" mass="28951">MLVHTVDFLPVLQWTDYQGTEKKLKQVRKNKDAFLDELIQEYPNSSSRADHDVDERKTEHKSLIEVLMSLQQDEPETYNHEVVKGILGAVFMAGIETTRATMVAAVSLLVKNPEALIKLRDEIDFHVEVGRIISESDLPKLRIVLSQVMTFHPKWWDEPTKFKPERFDRESVMKGGKMDGFRWIPFGEGRRGCPGSGMDFRVTSLAIDGLIQCLEWKKADDYDKIIEEKGDEPSSRAMCRPRSVKKDILSQI</sequence>
<keyword evidence="12" id="KW-0503">Monooxygenase</keyword>
<evidence type="ECO:0000256" key="7">
    <source>
        <dbReference type="ARBA" id="ARBA00022989"/>
    </source>
</evidence>
<comment type="pathway">
    <text evidence="3">Alkaloid biosynthesis.</text>
</comment>
<keyword evidence="10" id="KW-0472">Membrane</keyword>
<evidence type="ECO:0000313" key="14">
    <source>
        <dbReference type="EMBL" id="RZC52906.1"/>
    </source>
</evidence>
<evidence type="ECO:0000256" key="11">
    <source>
        <dbReference type="PIRSR" id="PIRSR602401-1"/>
    </source>
</evidence>
<dbReference type="GO" id="GO:0004497">
    <property type="term" value="F:monooxygenase activity"/>
    <property type="evidence" value="ECO:0007669"/>
    <property type="project" value="UniProtKB-KW"/>
</dbReference>
<dbReference type="PANTHER" id="PTHR47947">
    <property type="entry name" value="CYTOCHROME P450 82C3-RELATED"/>
    <property type="match status" value="1"/>
</dbReference>
<keyword evidence="15" id="KW-1185">Reference proteome</keyword>
<evidence type="ECO:0000313" key="15">
    <source>
        <dbReference type="Proteomes" id="UP000316621"/>
    </source>
</evidence>
<accession>A0A4Y7IXN0</accession>
<evidence type="ECO:0000256" key="8">
    <source>
        <dbReference type="ARBA" id="ARBA00023002"/>
    </source>
</evidence>
<feature type="binding site" description="axial binding residue" evidence="11">
    <location>
        <position position="193"/>
    </location>
    <ligand>
        <name>heme</name>
        <dbReference type="ChEBI" id="CHEBI:30413"/>
    </ligand>
    <ligandPart>
        <name>Fe</name>
        <dbReference type="ChEBI" id="CHEBI:18248"/>
    </ligandPart>
</feature>
<comment type="similarity">
    <text evidence="12">Belongs to the cytochrome P450 family.</text>
</comment>
<keyword evidence="9 11" id="KW-0408">Iron</keyword>
<keyword evidence="4 11" id="KW-0349">Heme</keyword>
<keyword evidence="7" id="KW-1133">Transmembrane helix</keyword>
<dbReference type="PANTHER" id="PTHR47947:SF26">
    <property type="entry name" value="CYTOCHROME P450"/>
    <property type="match status" value="1"/>
</dbReference>
<evidence type="ECO:0000256" key="4">
    <source>
        <dbReference type="ARBA" id="ARBA00022617"/>
    </source>
</evidence>
<name>A0A4Y7IXN0_PAPSO</name>
<keyword evidence="6 11" id="KW-0479">Metal-binding</keyword>
<dbReference type="InterPro" id="IPR001128">
    <property type="entry name" value="Cyt_P450"/>
</dbReference>
<dbReference type="STRING" id="3469.A0A4Y7IXN0"/>
<evidence type="ECO:0000256" key="1">
    <source>
        <dbReference type="ARBA" id="ARBA00001971"/>
    </source>
</evidence>
<evidence type="ECO:0000256" key="3">
    <source>
        <dbReference type="ARBA" id="ARBA00004913"/>
    </source>
</evidence>
<evidence type="ECO:0000256" key="6">
    <source>
        <dbReference type="ARBA" id="ARBA00022723"/>
    </source>
</evidence>
<evidence type="ECO:0008006" key="16">
    <source>
        <dbReference type="Google" id="ProtNLM"/>
    </source>
</evidence>
<comment type="subcellular location">
    <subcellularLocation>
        <location evidence="2">Membrane</location>
        <topology evidence="2">Single-pass membrane protein</topology>
    </subcellularLocation>
</comment>
<dbReference type="Gramene" id="RZC52906">
    <property type="protein sequence ID" value="RZC52906"/>
    <property type="gene ID" value="C5167_021324"/>
</dbReference>
<dbReference type="GO" id="GO:0005506">
    <property type="term" value="F:iron ion binding"/>
    <property type="evidence" value="ECO:0007669"/>
    <property type="project" value="InterPro"/>
</dbReference>